<reference evidence="5 6" key="1">
    <citation type="journal article" date="2024" name="bioRxiv">
        <title>A reference genome for Trichogramma kaykai: A tiny desert-dwelling parasitoid wasp with competing sex-ratio distorters.</title>
        <authorList>
            <person name="Culotta J."/>
            <person name="Lindsey A.R."/>
        </authorList>
    </citation>
    <scope>NUCLEOTIDE SEQUENCE [LARGE SCALE GENOMIC DNA]</scope>
    <source>
        <strain evidence="5 6">KSX58</strain>
    </source>
</reference>
<feature type="compositionally biased region" description="Acidic residues" evidence="4">
    <location>
        <begin position="484"/>
        <end position="495"/>
    </location>
</feature>
<feature type="region of interest" description="Disordered" evidence="4">
    <location>
        <begin position="483"/>
        <end position="511"/>
    </location>
</feature>
<dbReference type="AlphaFoldDB" id="A0ABD2XAU8"/>
<sequence length="511" mass="60805">MAHDEDDRRNLELFQALLIGIEWEYEVARLEFIDEIQDLMGRWRGPRPNFHQLFPRAEVIEWLLSDALNTMREKYQPGLRFIKFVLNSGYRDRPRFENGEYVVARTTPIHRAAIMRERHAVSWDMAIEALFEIYDRYDLNYVDAETGLTHFHVACMSNCVYAARQFIHNGLSPDYYPDERIDPPLHLALKYHEFNFERTPMIKMLLRRGANPNLATAEGTRPLHVICRKFYDGAELAQQFFKLNDELRQSVDCNVADVWGRTPLQWAVASLSPELIDLLVYRGADWDGFVFPDQSLILEAYERQHRLRYRFGFKLKLAMRARLVDEYLYDHDYELTASDATKIMELLARHRVFNVLSELEEQVLTDLELVENARNVQIKQGLTLYDALRLRPKELERRLEPRRLYAFWKHKNLYQLNTFGEMWLCEKLLCEKMMRGFMRSWGLASFMELNRYVWPFEAAEVFVDNLMNENLWSLCKAVHWREEPADEESDSEEQQQPDAEQPRRGSFDFRD</sequence>
<dbReference type="PANTHER" id="PTHR24198">
    <property type="entry name" value="ANKYRIN REPEAT AND PROTEIN KINASE DOMAIN-CONTAINING PROTEIN"/>
    <property type="match status" value="1"/>
</dbReference>
<evidence type="ECO:0000313" key="6">
    <source>
        <dbReference type="Proteomes" id="UP001627154"/>
    </source>
</evidence>
<dbReference type="SMART" id="SM00248">
    <property type="entry name" value="ANK"/>
    <property type="match status" value="3"/>
</dbReference>
<keyword evidence="1" id="KW-0677">Repeat</keyword>
<evidence type="ECO:0000256" key="2">
    <source>
        <dbReference type="ARBA" id="ARBA00023043"/>
    </source>
</evidence>
<dbReference type="PANTHER" id="PTHR24198:SF165">
    <property type="entry name" value="ANKYRIN REPEAT-CONTAINING PROTEIN-RELATED"/>
    <property type="match status" value="1"/>
</dbReference>
<keyword evidence="6" id="KW-1185">Reference proteome</keyword>
<dbReference type="EMBL" id="JBJJXI010000034">
    <property type="protein sequence ID" value="KAL3402502.1"/>
    <property type="molecule type" value="Genomic_DNA"/>
</dbReference>
<dbReference type="InterPro" id="IPR002110">
    <property type="entry name" value="Ankyrin_rpt"/>
</dbReference>
<dbReference type="Gene3D" id="1.25.40.20">
    <property type="entry name" value="Ankyrin repeat-containing domain"/>
    <property type="match status" value="1"/>
</dbReference>
<evidence type="ECO:0000256" key="1">
    <source>
        <dbReference type="ARBA" id="ARBA00022737"/>
    </source>
</evidence>
<accession>A0ABD2XAU8</accession>
<name>A0ABD2XAU8_9HYME</name>
<evidence type="ECO:0000256" key="3">
    <source>
        <dbReference type="PROSITE-ProRule" id="PRU00023"/>
    </source>
</evidence>
<dbReference type="InterPro" id="IPR036770">
    <property type="entry name" value="Ankyrin_rpt-contain_sf"/>
</dbReference>
<evidence type="ECO:0000256" key="4">
    <source>
        <dbReference type="SAM" id="MobiDB-lite"/>
    </source>
</evidence>
<dbReference type="Pfam" id="PF12796">
    <property type="entry name" value="Ank_2"/>
    <property type="match status" value="1"/>
</dbReference>
<evidence type="ECO:0000313" key="5">
    <source>
        <dbReference type="EMBL" id="KAL3402502.1"/>
    </source>
</evidence>
<dbReference type="Proteomes" id="UP001627154">
    <property type="component" value="Unassembled WGS sequence"/>
</dbReference>
<proteinExistence type="predicted"/>
<feature type="compositionally biased region" description="Basic and acidic residues" evidence="4">
    <location>
        <begin position="500"/>
        <end position="511"/>
    </location>
</feature>
<organism evidence="5 6">
    <name type="scientific">Trichogramma kaykai</name>
    <dbReference type="NCBI Taxonomy" id="54128"/>
    <lineage>
        <taxon>Eukaryota</taxon>
        <taxon>Metazoa</taxon>
        <taxon>Ecdysozoa</taxon>
        <taxon>Arthropoda</taxon>
        <taxon>Hexapoda</taxon>
        <taxon>Insecta</taxon>
        <taxon>Pterygota</taxon>
        <taxon>Neoptera</taxon>
        <taxon>Endopterygota</taxon>
        <taxon>Hymenoptera</taxon>
        <taxon>Apocrita</taxon>
        <taxon>Proctotrupomorpha</taxon>
        <taxon>Chalcidoidea</taxon>
        <taxon>Trichogrammatidae</taxon>
        <taxon>Trichogramma</taxon>
    </lineage>
</organism>
<dbReference type="SUPFAM" id="SSF48403">
    <property type="entry name" value="Ankyrin repeat"/>
    <property type="match status" value="1"/>
</dbReference>
<dbReference type="PROSITE" id="PS50297">
    <property type="entry name" value="ANK_REP_REGION"/>
    <property type="match status" value="1"/>
</dbReference>
<feature type="repeat" description="ANK" evidence="3">
    <location>
        <begin position="184"/>
        <end position="217"/>
    </location>
</feature>
<feature type="repeat" description="ANK" evidence="3">
    <location>
        <begin position="259"/>
        <end position="285"/>
    </location>
</feature>
<comment type="caution">
    <text evidence="5">The sequence shown here is derived from an EMBL/GenBank/DDBJ whole genome shotgun (WGS) entry which is preliminary data.</text>
</comment>
<gene>
    <name evidence="5" type="ORF">TKK_004452</name>
</gene>
<dbReference type="PROSITE" id="PS50088">
    <property type="entry name" value="ANK_REPEAT"/>
    <property type="match status" value="2"/>
</dbReference>
<keyword evidence="2 3" id="KW-0040">ANK repeat</keyword>
<protein>
    <submittedName>
        <fullName evidence="5">Uncharacterized protein</fullName>
    </submittedName>
</protein>